<reference evidence="1 2" key="1">
    <citation type="submission" date="2019-02" db="EMBL/GenBank/DDBJ databases">
        <title>Deep-cultivation of Planctomycetes and their phenomic and genomic characterization uncovers novel biology.</title>
        <authorList>
            <person name="Wiegand S."/>
            <person name="Jogler M."/>
            <person name="Boedeker C."/>
            <person name="Pinto D."/>
            <person name="Vollmers J."/>
            <person name="Rivas-Marin E."/>
            <person name="Kohn T."/>
            <person name="Peeters S.H."/>
            <person name="Heuer A."/>
            <person name="Rast P."/>
            <person name="Oberbeckmann S."/>
            <person name="Bunk B."/>
            <person name="Jeske O."/>
            <person name="Meyerdierks A."/>
            <person name="Storesund J.E."/>
            <person name="Kallscheuer N."/>
            <person name="Luecker S."/>
            <person name="Lage O.M."/>
            <person name="Pohl T."/>
            <person name="Merkel B.J."/>
            <person name="Hornburger P."/>
            <person name="Mueller R.-W."/>
            <person name="Bruemmer F."/>
            <person name="Labrenz M."/>
            <person name="Spormann A.M."/>
            <person name="Op den Camp H."/>
            <person name="Overmann J."/>
            <person name="Amann R."/>
            <person name="Jetten M.S.M."/>
            <person name="Mascher T."/>
            <person name="Medema M.H."/>
            <person name="Devos D.P."/>
            <person name="Kaster A.-K."/>
            <person name="Ovreas L."/>
            <person name="Rohde M."/>
            <person name="Galperin M.Y."/>
            <person name="Jogler C."/>
        </authorList>
    </citation>
    <scope>NUCLEOTIDE SEQUENCE [LARGE SCALE GENOMIC DNA]</scope>
    <source>
        <strain evidence="1 2">ETA_A8</strain>
    </source>
</reference>
<name>A0A517Y8S1_9BACT</name>
<proteinExistence type="predicted"/>
<dbReference type="EMBL" id="CP036274">
    <property type="protein sequence ID" value="QDU26637.1"/>
    <property type="molecule type" value="Genomic_DNA"/>
</dbReference>
<keyword evidence="2" id="KW-1185">Reference proteome</keyword>
<organism evidence="1 2">
    <name type="scientific">Anatilimnocola aggregata</name>
    <dbReference type="NCBI Taxonomy" id="2528021"/>
    <lineage>
        <taxon>Bacteria</taxon>
        <taxon>Pseudomonadati</taxon>
        <taxon>Planctomycetota</taxon>
        <taxon>Planctomycetia</taxon>
        <taxon>Pirellulales</taxon>
        <taxon>Pirellulaceae</taxon>
        <taxon>Anatilimnocola</taxon>
    </lineage>
</organism>
<sequence length="52" mass="5412">MAVAMALKTGGEAFAAVGEREEVGLGAGEFGKVILSVGYSGLRRAKFMTYVD</sequence>
<dbReference type="AlphaFoldDB" id="A0A517Y8S1"/>
<gene>
    <name evidence="1" type="ORF">ETAA8_17180</name>
</gene>
<dbReference type="Proteomes" id="UP000315017">
    <property type="component" value="Chromosome"/>
</dbReference>
<dbReference type="KEGG" id="aagg:ETAA8_17180"/>
<accession>A0A517Y8S1</accession>
<protein>
    <submittedName>
        <fullName evidence="1">Uncharacterized protein</fullName>
    </submittedName>
</protein>
<evidence type="ECO:0000313" key="2">
    <source>
        <dbReference type="Proteomes" id="UP000315017"/>
    </source>
</evidence>
<evidence type="ECO:0000313" key="1">
    <source>
        <dbReference type="EMBL" id="QDU26637.1"/>
    </source>
</evidence>